<dbReference type="AlphaFoldDB" id="A0A1J1IRW1"/>
<sequence length="79" mass="9543">MNSCQCTLHCKSRQLNDFMSINIHLVKKEQKKLKHLRHHRSLKLTSIGESSQFWVLRNVNEPGQILKNMFPYEWKFFIK</sequence>
<evidence type="ECO:0000313" key="1">
    <source>
        <dbReference type="EMBL" id="CRL02959.1"/>
    </source>
</evidence>
<accession>A0A1J1IRW1</accession>
<gene>
    <name evidence="1" type="ORF">CLUMA_CG015969</name>
</gene>
<evidence type="ECO:0000313" key="2">
    <source>
        <dbReference type="Proteomes" id="UP000183832"/>
    </source>
</evidence>
<dbReference type="EMBL" id="CVRI01000058">
    <property type="protein sequence ID" value="CRL02959.1"/>
    <property type="molecule type" value="Genomic_DNA"/>
</dbReference>
<organism evidence="1 2">
    <name type="scientific">Clunio marinus</name>
    <dbReference type="NCBI Taxonomy" id="568069"/>
    <lineage>
        <taxon>Eukaryota</taxon>
        <taxon>Metazoa</taxon>
        <taxon>Ecdysozoa</taxon>
        <taxon>Arthropoda</taxon>
        <taxon>Hexapoda</taxon>
        <taxon>Insecta</taxon>
        <taxon>Pterygota</taxon>
        <taxon>Neoptera</taxon>
        <taxon>Endopterygota</taxon>
        <taxon>Diptera</taxon>
        <taxon>Nematocera</taxon>
        <taxon>Chironomoidea</taxon>
        <taxon>Chironomidae</taxon>
        <taxon>Clunio</taxon>
    </lineage>
</organism>
<reference evidence="1 2" key="1">
    <citation type="submission" date="2015-04" db="EMBL/GenBank/DDBJ databases">
        <authorList>
            <person name="Syromyatnikov M.Y."/>
            <person name="Popov V.N."/>
        </authorList>
    </citation>
    <scope>NUCLEOTIDE SEQUENCE [LARGE SCALE GENOMIC DNA]</scope>
</reference>
<name>A0A1J1IRW1_9DIPT</name>
<protein>
    <submittedName>
        <fullName evidence="1">CLUMA_CG015969, isoform A</fullName>
    </submittedName>
</protein>
<dbReference type="Proteomes" id="UP000183832">
    <property type="component" value="Unassembled WGS sequence"/>
</dbReference>
<proteinExistence type="predicted"/>
<keyword evidence="2" id="KW-1185">Reference proteome</keyword>